<accession>G2Q6X5</accession>
<organism evidence="1 2">
    <name type="scientific">Thermothelomyces thermophilus (strain ATCC 42464 / BCRC 31852 / DSM 1799)</name>
    <name type="common">Sporotrichum thermophile</name>
    <dbReference type="NCBI Taxonomy" id="573729"/>
    <lineage>
        <taxon>Eukaryota</taxon>
        <taxon>Fungi</taxon>
        <taxon>Dikarya</taxon>
        <taxon>Ascomycota</taxon>
        <taxon>Pezizomycotina</taxon>
        <taxon>Sordariomycetes</taxon>
        <taxon>Sordariomycetidae</taxon>
        <taxon>Sordariales</taxon>
        <taxon>Chaetomiaceae</taxon>
        <taxon>Thermothelomyces</taxon>
    </lineage>
</organism>
<dbReference type="EMBL" id="CP003002">
    <property type="protein sequence ID" value="AEO53953.1"/>
    <property type="molecule type" value="Genomic_DNA"/>
</dbReference>
<evidence type="ECO:0000313" key="2">
    <source>
        <dbReference type="Proteomes" id="UP000007322"/>
    </source>
</evidence>
<dbReference type="KEGG" id="mtm:MYCTH_2106732"/>
<dbReference type="GeneID" id="11513406"/>
<dbReference type="HOGENOM" id="CLU_1628194_0_0_1"/>
<dbReference type="RefSeq" id="XP_003659198.1">
    <property type="nucleotide sequence ID" value="XM_003659150.1"/>
</dbReference>
<dbReference type="InParanoid" id="G2Q6X5"/>
<evidence type="ECO:0000313" key="1">
    <source>
        <dbReference type="EMBL" id="AEO53953.1"/>
    </source>
</evidence>
<sequence length="163" mass="18648">MAYSMVQAVTDYRAIFPSARPTVNRPTRDLLFEEGEESKTPRILPEARRRADDIRRSRLIVRLEPPNWPTDGASSGADSLDNACSIWESILSRTTYTRKWFSVISRKAERLRGQTRLAMLKLRSVSCAFSRVIPCPVYYRLPILSDIAITLRMYGALYVCSAR</sequence>
<dbReference type="VEuPathDB" id="FungiDB:MYCTH_2106732"/>
<proteinExistence type="predicted"/>
<name>G2Q6X5_THET4</name>
<gene>
    <name evidence="1" type="ORF">MYCTH_2106732</name>
</gene>
<protein>
    <submittedName>
        <fullName evidence="1">Uncharacterized protein</fullName>
    </submittedName>
</protein>
<dbReference type="AlphaFoldDB" id="G2Q6X5"/>
<reference evidence="1 2" key="1">
    <citation type="journal article" date="2011" name="Nat. Biotechnol.">
        <title>Comparative genomic analysis of the thermophilic biomass-degrading fungi Myceliophthora thermophila and Thielavia terrestris.</title>
        <authorList>
            <person name="Berka R.M."/>
            <person name="Grigoriev I.V."/>
            <person name="Otillar R."/>
            <person name="Salamov A."/>
            <person name="Grimwood J."/>
            <person name="Reid I."/>
            <person name="Ishmael N."/>
            <person name="John T."/>
            <person name="Darmond C."/>
            <person name="Moisan M.-C."/>
            <person name="Henrissat B."/>
            <person name="Coutinho P.M."/>
            <person name="Lombard V."/>
            <person name="Natvig D.O."/>
            <person name="Lindquist E."/>
            <person name="Schmutz J."/>
            <person name="Lucas S."/>
            <person name="Harris P."/>
            <person name="Powlowski J."/>
            <person name="Bellemare A."/>
            <person name="Taylor D."/>
            <person name="Butler G."/>
            <person name="de Vries R.P."/>
            <person name="Allijn I.E."/>
            <person name="van den Brink J."/>
            <person name="Ushinsky S."/>
            <person name="Storms R."/>
            <person name="Powell A.J."/>
            <person name="Paulsen I.T."/>
            <person name="Elbourne L.D.H."/>
            <person name="Baker S.E."/>
            <person name="Magnuson J."/>
            <person name="LaBoissiere S."/>
            <person name="Clutterbuck A.J."/>
            <person name="Martinez D."/>
            <person name="Wogulis M."/>
            <person name="de Leon A.L."/>
            <person name="Rey M.W."/>
            <person name="Tsang A."/>
        </authorList>
    </citation>
    <scope>NUCLEOTIDE SEQUENCE [LARGE SCALE GENOMIC DNA]</scope>
    <source>
        <strain evidence="2">ATCC 42464 / BCRC 31852 / DSM 1799</strain>
    </source>
</reference>
<dbReference type="Proteomes" id="UP000007322">
    <property type="component" value="Chromosome 1"/>
</dbReference>
<keyword evidence="2" id="KW-1185">Reference proteome</keyword>